<accession>A0A378U2K7</accession>
<gene>
    <name evidence="1" type="ORF">NCTC11179_03011</name>
</gene>
<organism evidence="1 2">
    <name type="scientific">Myroides odoratus</name>
    <name type="common">Flavobacterium odoratum</name>
    <dbReference type="NCBI Taxonomy" id="256"/>
    <lineage>
        <taxon>Bacteria</taxon>
        <taxon>Pseudomonadati</taxon>
        <taxon>Bacteroidota</taxon>
        <taxon>Flavobacteriia</taxon>
        <taxon>Flavobacteriales</taxon>
        <taxon>Flavobacteriaceae</taxon>
        <taxon>Myroides</taxon>
    </lineage>
</organism>
<name>A0A378U2K7_MYROD</name>
<evidence type="ECO:0000313" key="2">
    <source>
        <dbReference type="Proteomes" id="UP000255024"/>
    </source>
</evidence>
<proteinExistence type="predicted"/>
<dbReference type="Pfam" id="PF13585">
    <property type="entry name" value="CHU_C"/>
    <property type="match status" value="1"/>
</dbReference>
<dbReference type="Proteomes" id="UP000255024">
    <property type="component" value="Unassembled WGS sequence"/>
</dbReference>
<reference evidence="1 2" key="1">
    <citation type="submission" date="2018-06" db="EMBL/GenBank/DDBJ databases">
        <authorList>
            <consortium name="Pathogen Informatics"/>
            <person name="Doyle S."/>
        </authorList>
    </citation>
    <scope>NUCLEOTIDE SEQUENCE [LARGE SCALE GENOMIC DNA]</scope>
    <source>
        <strain evidence="1 2">NCTC11179</strain>
    </source>
</reference>
<keyword evidence="2" id="KW-1185">Reference proteome</keyword>
<dbReference type="AlphaFoldDB" id="A0A378U2K7"/>
<dbReference type="RefSeq" id="WP_115092223.1">
    <property type="nucleotide sequence ID" value="NZ_CP068107.1"/>
</dbReference>
<protein>
    <submittedName>
        <fullName evidence="1">Gliding motility-associated C-terminal domain</fullName>
    </submittedName>
</protein>
<evidence type="ECO:0000313" key="1">
    <source>
        <dbReference type="EMBL" id="STZ69505.1"/>
    </source>
</evidence>
<sequence length="429" mass="48066">MRINHKILLGFFALTGGLAFGQTVNYGGLYIMPNTEMATLFPMENKEKASVFNNGTLYVYHNLSNDGIFDFREDGKLKNSGKTIFTANQQQLIGGSQGIRFNNLELNNSTAESAFYLSNDISTKGEVEFVDGIVTMEESKGSFAFMEGAKANNPSDQSHVNGTVDKVGKDAFTFPIGNHGYYRPAHITAPENSTVYVGGYKYKDDAFFHDKSNAAGVIKTLNTTEYWYIDKETNDETGNKKGKANKEEKNVILELSWDDRTTSPTVLENPEKDLHIVRWDEEKKIWVDEGGIVDMSTNRIITPATIKGLGYFTLATVKTDWLLEGDVVIYNIVTADGDGVNDYFFIDNIQRFPNNSVQIFNRWGAKVFETKNYDSNGNVFTGYSKGKMTLNDSEKLPSGTYYYVIVYEVEKDGASRTIKKAGYLHLETN</sequence>
<dbReference type="EMBL" id="UGQL01000002">
    <property type="protein sequence ID" value="STZ69505.1"/>
    <property type="molecule type" value="Genomic_DNA"/>
</dbReference>